<dbReference type="KEGG" id="reu:Reut_C6281"/>
<accession>Q46MP2</accession>
<organism evidence="2">
    <name type="scientific">Cupriavidus pinatubonensis (strain JMP 134 / LMG 1197)</name>
    <name type="common">Cupriavidus necator (strain JMP 134)</name>
    <dbReference type="NCBI Taxonomy" id="264198"/>
    <lineage>
        <taxon>Bacteria</taxon>
        <taxon>Pseudomonadati</taxon>
        <taxon>Pseudomonadota</taxon>
        <taxon>Betaproteobacteria</taxon>
        <taxon>Burkholderiales</taxon>
        <taxon>Burkholderiaceae</taxon>
        <taxon>Cupriavidus</taxon>
    </lineage>
</organism>
<dbReference type="InterPro" id="IPR020904">
    <property type="entry name" value="Sc_DH/Rdtase_CS"/>
</dbReference>
<proteinExistence type="inferred from homology"/>
<dbReference type="CDD" id="cd05233">
    <property type="entry name" value="SDR_c"/>
    <property type="match status" value="1"/>
</dbReference>
<dbReference type="InterPro" id="IPR036291">
    <property type="entry name" value="NAD(P)-bd_dom_sf"/>
</dbReference>
<dbReference type="EMBL" id="CP000092">
    <property type="protein sequence ID" value="AAZ65585.1"/>
    <property type="molecule type" value="Genomic_DNA"/>
</dbReference>
<gene>
    <name evidence="2" type="ordered locus">Reut_C6281</name>
</gene>
<evidence type="ECO:0000256" key="1">
    <source>
        <dbReference type="ARBA" id="ARBA00006484"/>
    </source>
</evidence>
<evidence type="ECO:0000313" key="2">
    <source>
        <dbReference type="EMBL" id="AAZ65585.1"/>
    </source>
</evidence>
<protein>
    <submittedName>
        <fullName evidence="2">NAD-dependent epimerase/dehydratase:Short-chain dehydrogenase/reductase SDR</fullName>
    </submittedName>
</protein>
<dbReference type="eggNOG" id="COG1028">
    <property type="taxonomic scope" value="Bacteria"/>
</dbReference>
<reference evidence="2" key="1">
    <citation type="submission" date="2005-08" db="EMBL/GenBank/DDBJ databases">
        <title>Complete sequence of a megaplasmid of Ralstonia eutropha JMP134.</title>
        <authorList>
            <person name="Copeland A."/>
            <person name="Lucas S."/>
            <person name="Lapidus A."/>
            <person name="Barry K."/>
            <person name="Detter J.C."/>
            <person name="Glavina T."/>
            <person name="Hammon N."/>
            <person name="Israni S."/>
            <person name="Pitluck S."/>
            <person name="Goltsman E."/>
            <person name="Martinez M."/>
            <person name="Vergez L."/>
            <person name="Larimer F."/>
            <person name="Land M."/>
            <person name="Lykidis A."/>
            <person name="Richardson P."/>
        </authorList>
    </citation>
    <scope>NUCLEOTIDE SEQUENCE [LARGE SCALE GENOMIC DNA]</scope>
    <source>
        <strain evidence="2">JMP134</strain>
        <plasmid evidence="2">megaplasmid</plasmid>
    </source>
</reference>
<dbReference type="GO" id="GO:0030497">
    <property type="term" value="P:fatty acid elongation"/>
    <property type="evidence" value="ECO:0007669"/>
    <property type="project" value="TreeGrafter"/>
</dbReference>
<dbReference type="Pfam" id="PF13561">
    <property type="entry name" value="adh_short_C2"/>
    <property type="match status" value="1"/>
</dbReference>
<geneLocation type="plasmid" evidence="2">
    <name>megaplasmid</name>
</geneLocation>
<dbReference type="AlphaFoldDB" id="Q46MP2"/>
<dbReference type="InterPro" id="IPR002347">
    <property type="entry name" value="SDR_fam"/>
</dbReference>
<comment type="similarity">
    <text evidence="1">Belongs to the short-chain dehydrogenases/reductases (SDR) family.</text>
</comment>
<keyword evidence="2" id="KW-0614">Plasmid</keyword>
<sequence length="242" mass="25879">MRKQKTALVTGGSNGIGRATAQRLADDGFRLVTVDRAAPKELLQGELFCQADILDASQREDTVARIAREFEVDVLVNNVAVVKLAPVEDVALEDLQTSVDLNVVSGLRFSQAVIPGMKARGYGRIVNIASRAALGKELRTSYAATKAAVIGMTRTWALELAAHGITVNCIGPGPIATEMFRAANPPDSEQTKKIMRTIPVRRLGEPEEIAHAVAFFADEKAGFTTGQVIYVCGGMTVGLTPE</sequence>
<dbReference type="HOGENOM" id="CLU_010194_1_3_4"/>
<dbReference type="PANTHER" id="PTHR42760:SF129">
    <property type="entry name" value="OXIDOREDUCTASE"/>
    <property type="match status" value="1"/>
</dbReference>
<dbReference type="OrthoDB" id="8665216at2"/>
<dbReference type="PRINTS" id="PR00080">
    <property type="entry name" value="SDRFAMILY"/>
</dbReference>
<name>Q46MP2_CUPPJ</name>
<dbReference type="PANTHER" id="PTHR42760">
    <property type="entry name" value="SHORT-CHAIN DEHYDROGENASES/REDUCTASES FAMILY MEMBER"/>
    <property type="match status" value="1"/>
</dbReference>
<dbReference type="FunFam" id="3.40.50.720:FF:000084">
    <property type="entry name" value="Short-chain dehydrogenase reductase"/>
    <property type="match status" value="1"/>
</dbReference>
<dbReference type="GO" id="GO:0016616">
    <property type="term" value="F:oxidoreductase activity, acting on the CH-OH group of donors, NAD or NADP as acceptor"/>
    <property type="evidence" value="ECO:0007669"/>
    <property type="project" value="TreeGrafter"/>
</dbReference>
<dbReference type="PRINTS" id="PR00081">
    <property type="entry name" value="GDHRDH"/>
</dbReference>
<dbReference type="PROSITE" id="PS00061">
    <property type="entry name" value="ADH_SHORT"/>
    <property type="match status" value="1"/>
</dbReference>
<dbReference type="Gene3D" id="3.40.50.720">
    <property type="entry name" value="NAD(P)-binding Rossmann-like Domain"/>
    <property type="match status" value="1"/>
</dbReference>
<dbReference type="SUPFAM" id="SSF51735">
    <property type="entry name" value="NAD(P)-binding Rossmann-fold domains"/>
    <property type="match status" value="1"/>
</dbReference>